<dbReference type="InterPro" id="IPR036179">
    <property type="entry name" value="Ig-like_dom_sf"/>
</dbReference>
<dbReference type="OMA" id="NWIVESP"/>
<evidence type="ECO:0000313" key="4">
    <source>
        <dbReference type="RefSeq" id="XP_025030677.1"/>
    </source>
</evidence>
<dbReference type="Proteomes" id="UP000695026">
    <property type="component" value="Unplaced"/>
</dbReference>
<dbReference type="Pfam" id="PF07686">
    <property type="entry name" value="V-set"/>
    <property type="match status" value="1"/>
</dbReference>
<sequence>MLFYFAGFILMTWQASEMSKKISLYSNWIVESPGKTVAIQCSFPREESQFPAMSCYKEREDKHLYKIYDCTIGAKSEGKYSCSTDKQTYYALVISNVSRNDSGIYHCFTPKPGSYEICNTTQLIITSFSRQSLSMLAPSIGEDAQVKHSIPLLCLFWDANPAWDSISWNFAGETSQDEYINPTYRQELFNIWSLKMISLARWINRTSFSCSSPNGNMTSEVIKKGASANTGQCNLFLYFGVPCILLLFSATLCLIFRKHPARGTVQELTNQILMRNIHQADYSEFSCRN</sequence>
<evidence type="ECO:0000256" key="1">
    <source>
        <dbReference type="SAM" id="Phobius"/>
    </source>
</evidence>
<dbReference type="InterPro" id="IPR003599">
    <property type="entry name" value="Ig_sub"/>
</dbReference>
<dbReference type="GeneID" id="112542325"/>
<evidence type="ECO:0000259" key="2">
    <source>
        <dbReference type="SMART" id="SM00409"/>
    </source>
</evidence>
<dbReference type="AlphaFoldDB" id="A0A9F5J153"/>
<protein>
    <submittedName>
        <fullName evidence="4">Uncharacterized protein LOC112542325 isoform X1</fullName>
    </submittedName>
</protein>
<dbReference type="RefSeq" id="XP_025030677.1">
    <property type="nucleotide sequence ID" value="XM_025174909.1"/>
</dbReference>
<dbReference type="InterPro" id="IPR013106">
    <property type="entry name" value="Ig_V-set"/>
</dbReference>
<organism evidence="3 4">
    <name type="scientific">Python bivittatus</name>
    <name type="common">Burmese python</name>
    <name type="synonym">Python molurus bivittatus</name>
    <dbReference type="NCBI Taxonomy" id="176946"/>
    <lineage>
        <taxon>Eukaryota</taxon>
        <taxon>Metazoa</taxon>
        <taxon>Chordata</taxon>
        <taxon>Craniata</taxon>
        <taxon>Vertebrata</taxon>
        <taxon>Euteleostomi</taxon>
        <taxon>Lepidosauria</taxon>
        <taxon>Squamata</taxon>
        <taxon>Bifurcata</taxon>
        <taxon>Unidentata</taxon>
        <taxon>Episquamata</taxon>
        <taxon>Toxicofera</taxon>
        <taxon>Serpentes</taxon>
        <taxon>Henophidia</taxon>
        <taxon>Pythonidae</taxon>
        <taxon>Python</taxon>
    </lineage>
</organism>
<feature type="domain" description="Immunoglobulin" evidence="2">
    <location>
        <begin position="26"/>
        <end position="126"/>
    </location>
</feature>
<keyword evidence="1" id="KW-0472">Membrane</keyword>
<name>A0A9F5J153_PYTBI</name>
<keyword evidence="1" id="KW-0812">Transmembrane</keyword>
<dbReference type="InterPro" id="IPR013783">
    <property type="entry name" value="Ig-like_fold"/>
</dbReference>
<dbReference type="KEGG" id="pbi:112542325"/>
<evidence type="ECO:0000313" key="3">
    <source>
        <dbReference type="Proteomes" id="UP000695026"/>
    </source>
</evidence>
<keyword evidence="1" id="KW-1133">Transmembrane helix</keyword>
<feature type="transmembrane region" description="Helical" evidence="1">
    <location>
        <begin position="235"/>
        <end position="256"/>
    </location>
</feature>
<dbReference type="OrthoDB" id="6103117at2759"/>
<dbReference type="SUPFAM" id="SSF48726">
    <property type="entry name" value="Immunoglobulin"/>
    <property type="match status" value="2"/>
</dbReference>
<proteinExistence type="predicted"/>
<dbReference type="SMART" id="SM00409">
    <property type="entry name" value="IG"/>
    <property type="match status" value="1"/>
</dbReference>
<keyword evidence="3" id="KW-1185">Reference proteome</keyword>
<gene>
    <name evidence="4" type="primary">LOC112542325</name>
</gene>
<accession>A0A9F5J153</accession>
<dbReference type="Gene3D" id="2.60.40.10">
    <property type="entry name" value="Immunoglobulins"/>
    <property type="match status" value="1"/>
</dbReference>
<reference evidence="4" key="1">
    <citation type="submission" date="2025-08" db="UniProtKB">
        <authorList>
            <consortium name="RefSeq"/>
        </authorList>
    </citation>
    <scope>IDENTIFICATION</scope>
    <source>
        <tissue evidence="4">Liver</tissue>
    </source>
</reference>